<dbReference type="CDD" id="cd03685">
    <property type="entry name" value="ClC_6_like"/>
    <property type="match status" value="1"/>
</dbReference>
<keyword evidence="8 14" id="KW-0406">Ion transport</keyword>
<feature type="transmembrane region" description="Helical" evidence="14">
    <location>
        <begin position="251"/>
        <end position="274"/>
    </location>
</feature>
<dbReference type="InterPro" id="IPR046342">
    <property type="entry name" value="CBS_dom_sf"/>
</dbReference>
<feature type="transmembrane region" description="Helical" evidence="14">
    <location>
        <begin position="378"/>
        <end position="399"/>
    </location>
</feature>
<comment type="caution">
    <text evidence="14">Lacks conserved residue(s) required for the propagation of feature annotation.</text>
</comment>
<keyword evidence="7 14" id="KW-1133">Transmembrane helix</keyword>
<evidence type="ECO:0000313" key="16">
    <source>
        <dbReference type="EMBL" id="KAJ4965222.1"/>
    </source>
</evidence>
<evidence type="ECO:0000256" key="13">
    <source>
        <dbReference type="PROSITE-ProRule" id="PRU00703"/>
    </source>
</evidence>
<proteinExistence type="inferred from homology"/>
<dbReference type="OrthoDB" id="428525at2759"/>
<dbReference type="CDD" id="cd04591">
    <property type="entry name" value="CBS_pair_voltage-gated_CLC_euk_bac"/>
    <property type="match status" value="1"/>
</dbReference>
<evidence type="ECO:0000256" key="10">
    <source>
        <dbReference type="ARBA" id="ARBA00023136"/>
    </source>
</evidence>
<dbReference type="Pfam" id="PF00654">
    <property type="entry name" value="Voltage_CLC"/>
    <property type="match status" value="1"/>
</dbReference>
<accession>A0A9Q0K7C5</accession>
<feature type="transmembrane region" description="Helical" evidence="14">
    <location>
        <begin position="458"/>
        <end position="480"/>
    </location>
</feature>
<evidence type="ECO:0000256" key="1">
    <source>
        <dbReference type="ARBA" id="ARBA00004141"/>
    </source>
</evidence>
<keyword evidence="12 14" id="KW-0868">Chloride</keyword>
<dbReference type="InterPro" id="IPR014743">
    <property type="entry name" value="Cl-channel_core"/>
</dbReference>
<dbReference type="AlphaFoldDB" id="A0A9Q0K7C5"/>
<dbReference type="EMBL" id="JAMYWD010000007">
    <property type="protein sequence ID" value="KAJ4965222.1"/>
    <property type="molecule type" value="Genomic_DNA"/>
</dbReference>
<dbReference type="PANTHER" id="PTHR11689:SF144">
    <property type="entry name" value="CHLORIDE CHANNEL PROTEIN"/>
    <property type="match status" value="1"/>
</dbReference>
<evidence type="ECO:0000256" key="7">
    <source>
        <dbReference type="ARBA" id="ARBA00022989"/>
    </source>
</evidence>
<keyword evidence="3 14" id="KW-0813">Transport</keyword>
<dbReference type="PROSITE" id="PS51371">
    <property type="entry name" value="CBS"/>
    <property type="match status" value="1"/>
</dbReference>
<evidence type="ECO:0000256" key="14">
    <source>
        <dbReference type="RuleBase" id="RU361221"/>
    </source>
</evidence>
<keyword evidence="5" id="KW-0677">Repeat</keyword>
<dbReference type="GO" id="GO:0009705">
    <property type="term" value="C:plant-type vacuole membrane"/>
    <property type="evidence" value="ECO:0007669"/>
    <property type="project" value="TreeGrafter"/>
</dbReference>
<dbReference type="InterPro" id="IPR002251">
    <property type="entry name" value="Cl_channel_pln"/>
</dbReference>
<dbReference type="PRINTS" id="PR00762">
    <property type="entry name" value="CLCHANNEL"/>
</dbReference>
<keyword evidence="11" id="KW-0869">Chloride channel</keyword>
<evidence type="ECO:0000256" key="3">
    <source>
        <dbReference type="ARBA" id="ARBA00022448"/>
    </source>
</evidence>
<comment type="subcellular location">
    <subcellularLocation>
        <location evidence="1 14">Membrane</location>
        <topology evidence="1 14">Multi-pass membrane protein</topology>
    </subcellularLocation>
</comment>
<keyword evidence="17" id="KW-1185">Reference proteome</keyword>
<dbReference type="PRINTS" id="PR01120">
    <property type="entry name" value="CLCHANNELPLT"/>
</dbReference>
<dbReference type="InterPro" id="IPR051280">
    <property type="entry name" value="Cl-channel/antiporter"/>
</dbReference>
<dbReference type="FunFam" id="1.10.3080.10:FF:000004">
    <property type="entry name" value="Chloride channel ClC3"/>
    <property type="match status" value="1"/>
</dbReference>
<dbReference type="GO" id="GO:0034707">
    <property type="term" value="C:chloride channel complex"/>
    <property type="evidence" value="ECO:0007669"/>
    <property type="project" value="UniProtKB-KW"/>
</dbReference>
<keyword evidence="10 14" id="KW-0472">Membrane</keyword>
<comment type="similarity">
    <text evidence="2 14">Belongs to the chloride channel (TC 2.A.49) family.</text>
</comment>
<dbReference type="InterPro" id="IPR001807">
    <property type="entry name" value="ClC"/>
</dbReference>
<feature type="transmembrane region" description="Helical" evidence="14">
    <location>
        <begin position="286"/>
        <end position="305"/>
    </location>
</feature>
<keyword evidence="6" id="KW-0851">Voltage-gated channel</keyword>
<dbReference type="GO" id="GO:0005247">
    <property type="term" value="F:voltage-gated chloride channel activity"/>
    <property type="evidence" value="ECO:0007669"/>
    <property type="project" value="InterPro"/>
</dbReference>
<feature type="transmembrane region" description="Helical" evidence="14">
    <location>
        <begin position="138"/>
        <end position="161"/>
    </location>
</feature>
<name>A0A9Q0K7C5_9MAGN</name>
<feature type="transmembrane region" description="Helical" evidence="14">
    <location>
        <begin position="86"/>
        <end position="107"/>
    </location>
</feature>
<feature type="domain" description="CBS" evidence="15">
    <location>
        <begin position="710"/>
        <end position="771"/>
    </location>
</feature>
<evidence type="ECO:0000256" key="8">
    <source>
        <dbReference type="ARBA" id="ARBA00023065"/>
    </source>
</evidence>
<keyword evidence="9 13" id="KW-0129">CBS domain</keyword>
<feature type="transmembrane region" description="Helical" evidence="14">
    <location>
        <begin position="181"/>
        <end position="207"/>
    </location>
</feature>
<keyword evidence="6" id="KW-0407">Ion channel</keyword>
<evidence type="ECO:0000313" key="17">
    <source>
        <dbReference type="Proteomes" id="UP001141806"/>
    </source>
</evidence>
<dbReference type="PANTHER" id="PTHR11689">
    <property type="entry name" value="CHLORIDE CHANNEL PROTEIN CLC FAMILY MEMBER"/>
    <property type="match status" value="1"/>
</dbReference>
<evidence type="ECO:0000256" key="12">
    <source>
        <dbReference type="ARBA" id="ARBA00023214"/>
    </source>
</evidence>
<protein>
    <recommendedName>
        <fullName evidence="14">Chloride channel protein</fullName>
    </recommendedName>
</protein>
<comment type="caution">
    <text evidence="16">The sequence shown here is derived from an EMBL/GenBank/DDBJ whole genome shotgun (WGS) entry which is preliminary data.</text>
</comment>
<evidence type="ECO:0000259" key="15">
    <source>
        <dbReference type="PROSITE" id="PS51371"/>
    </source>
</evidence>
<evidence type="ECO:0000256" key="9">
    <source>
        <dbReference type="ARBA" id="ARBA00023122"/>
    </source>
</evidence>
<gene>
    <name evidence="16" type="ORF">NE237_017071</name>
</gene>
<organism evidence="16 17">
    <name type="scientific">Protea cynaroides</name>
    <dbReference type="NCBI Taxonomy" id="273540"/>
    <lineage>
        <taxon>Eukaryota</taxon>
        <taxon>Viridiplantae</taxon>
        <taxon>Streptophyta</taxon>
        <taxon>Embryophyta</taxon>
        <taxon>Tracheophyta</taxon>
        <taxon>Spermatophyta</taxon>
        <taxon>Magnoliopsida</taxon>
        <taxon>Proteales</taxon>
        <taxon>Proteaceae</taxon>
        <taxon>Protea</taxon>
    </lineage>
</organism>
<dbReference type="Gene3D" id="1.10.3080.10">
    <property type="entry name" value="Clc chloride channel"/>
    <property type="match status" value="1"/>
</dbReference>
<evidence type="ECO:0000256" key="11">
    <source>
        <dbReference type="ARBA" id="ARBA00023173"/>
    </source>
</evidence>
<keyword evidence="4 14" id="KW-0812">Transmembrane</keyword>
<sequence length="780" mass="84958">MDRGALLDIESEGLLTDRRELDRISSDRSEKDNTMIKEPLLRRRINTTSQIALVGANVCPIESLDYEIIENDLFKQDWRSRKKSQIFQYIFLKWTFALLIGLCTGLVGFFNNLAVENISGFKLLLTSDLLLDKKYVKAFLSFAGCNVVLAAVAAALCAYIAPAAAGSGIPEVKAYLNGVDAYSILAPSTLFVKIFGSIFGVSAGFVLGKEGPMVHTGACIASLLGQGGSHKYHLTWRGLRYFKNDRDRRDLITCGAAAGVAAAFRAPVGGVLFALEEVASWWRSALLWRTFFTTAVVAVVLRGFVEFCRSGNCGLFGQGGLIMFDVSSADATYGTADLLAVIFLGTIGGILGSLYNYLVDKVLRTYSIINEKGAPFKVILVIAISLLTSCCSFGLSWFAKCTPCPANMQEPCPTVGRSGNYKIFKCPPDHYNDLATLFLNTNDDAIRNLFSSGTEKEFYLSTLFIFFVAVYCLGIITYGIAVPSGLFIPVILAGASYGRLVGTLIGSISSLDAGLFALLGAASFLGGTMRMTVSICVILLELTNDLLMLPLVMLVLLISKSVADCFNKGVYDQIVKMKGFPFMEAHAEPYMRQLVASDVVSGPLITFSGVEKVENILHALKMTGHNGFPVIDEPPFSDAPELVGIVLKSHLLVLLKGKVFSRERVLTGDEISQRFGAFDFAKAGSGKGLKLEDLDIQEEEMEMYVDLHPITNASPYTVVETMSLAKAAVLFRELGLRHMCVVPKTPGRPPIVGILTRHDFMPEHVLGLYPLLKPTSRGRK</sequence>
<reference evidence="16" key="1">
    <citation type="journal article" date="2023" name="Plant J.">
        <title>The genome of the king protea, Protea cynaroides.</title>
        <authorList>
            <person name="Chang J."/>
            <person name="Duong T.A."/>
            <person name="Schoeman C."/>
            <person name="Ma X."/>
            <person name="Roodt D."/>
            <person name="Barker N."/>
            <person name="Li Z."/>
            <person name="Van de Peer Y."/>
            <person name="Mizrachi E."/>
        </authorList>
    </citation>
    <scope>NUCLEOTIDE SEQUENCE</scope>
    <source>
        <tissue evidence="16">Young leaves</tissue>
    </source>
</reference>
<dbReference type="Proteomes" id="UP001141806">
    <property type="component" value="Unassembled WGS sequence"/>
</dbReference>
<feature type="transmembrane region" description="Helical" evidence="14">
    <location>
        <begin position="546"/>
        <end position="566"/>
    </location>
</feature>
<dbReference type="InterPro" id="IPR000644">
    <property type="entry name" value="CBS_dom"/>
</dbReference>
<dbReference type="Gene3D" id="3.10.580.10">
    <property type="entry name" value="CBS-domain"/>
    <property type="match status" value="1"/>
</dbReference>
<evidence type="ECO:0000256" key="4">
    <source>
        <dbReference type="ARBA" id="ARBA00022692"/>
    </source>
</evidence>
<evidence type="ECO:0000256" key="6">
    <source>
        <dbReference type="ARBA" id="ARBA00022882"/>
    </source>
</evidence>
<dbReference type="SUPFAM" id="SSF81340">
    <property type="entry name" value="Clc chloride channel"/>
    <property type="match status" value="1"/>
</dbReference>
<dbReference type="Pfam" id="PF00571">
    <property type="entry name" value="CBS"/>
    <property type="match status" value="1"/>
</dbReference>
<dbReference type="SUPFAM" id="SSF54631">
    <property type="entry name" value="CBS-domain pair"/>
    <property type="match status" value="1"/>
</dbReference>
<evidence type="ECO:0000256" key="5">
    <source>
        <dbReference type="ARBA" id="ARBA00022737"/>
    </source>
</evidence>
<evidence type="ECO:0000256" key="2">
    <source>
        <dbReference type="ARBA" id="ARBA00009476"/>
    </source>
</evidence>
<feature type="transmembrane region" description="Helical" evidence="14">
    <location>
        <begin position="338"/>
        <end position="358"/>
    </location>
</feature>
<dbReference type="SMART" id="SM00116">
    <property type="entry name" value="CBS"/>
    <property type="match status" value="2"/>
</dbReference>